<feature type="region of interest" description="Disordered" evidence="1">
    <location>
        <begin position="16"/>
        <end position="37"/>
    </location>
</feature>
<organism evidence="2 3">
    <name type="scientific">Pleurodeles waltl</name>
    <name type="common">Iberian ribbed newt</name>
    <dbReference type="NCBI Taxonomy" id="8319"/>
    <lineage>
        <taxon>Eukaryota</taxon>
        <taxon>Metazoa</taxon>
        <taxon>Chordata</taxon>
        <taxon>Craniata</taxon>
        <taxon>Vertebrata</taxon>
        <taxon>Euteleostomi</taxon>
        <taxon>Amphibia</taxon>
        <taxon>Batrachia</taxon>
        <taxon>Caudata</taxon>
        <taxon>Salamandroidea</taxon>
        <taxon>Salamandridae</taxon>
        <taxon>Pleurodelinae</taxon>
        <taxon>Pleurodeles</taxon>
    </lineage>
</organism>
<protein>
    <submittedName>
        <fullName evidence="2">Uncharacterized protein</fullName>
    </submittedName>
</protein>
<evidence type="ECO:0000313" key="3">
    <source>
        <dbReference type="Proteomes" id="UP001066276"/>
    </source>
</evidence>
<comment type="caution">
    <text evidence="2">The sequence shown here is derived from an EMBL/GenBank/DDBJ whole genome shotgun (WGS) entry which is preliminary data.</text>
</comment>
<sequence>MCHGLLWMAARKKPANGLGNLESEEEEATSDGSLTSITSDRLEGCHFRARPQRQQYVQWEEDFSNDNLFDTNQSSFKEAANDEKATLAVIDDAIKILD</sequence>
<evidence type="ECO:0000313" key="2">
    <source>
        <dbReference type="EMBL" id="KAJ1146156.1"/>
    </source>
</evidence>
<keyword evidence="3" id="KW-1185">Reference proteome</keyword>
<reference evidence="2" key="1">
    <citation type="journal article" date="2022" name="bioRxiv">
        <title>Sequencing and chromosome-scale assembly of the giantPleurodeles waltlgenome.</title>
        <authorList>
            <person name="Brown T."/>
            <person name="Elewa A."/>
            <person name="Iarovenko S."/>
            <person name="Subramanian E."/>
            <person name="Araus A.J."/>
            <person name="Petzold A."/>
            <person name="Susuki M."/>
            <person name="Suzuki K.-i.T."/>
            <person name="Hayashi T."/>
            <person name="Toyoda A."/>
            <person name="Oliveira C."/>
            <person name="Osipova E."/>
            <person name="Leigh N.D."/>
            <person name="Simon A."/>
            <person name="Yun M.H."/>
        </authorList>
    </citation>
    <scope>NUCLEOTIDE SEQUENCE</scope>
    <source>
        <strain evidence="2">20211129_DDA</strain>
        <tissue evidence="2">Liver</tissue>
    </source>
</reference>
<proteinExistence type="predicted"/>
<evidence type="ECO:0000256" key="1">
    <source>
        <dbReference type="SAM" id="MobiDB-lite"/>
    </source>
</evidence>
<dbReference type="AlphaFoldDB" id="A0AAV7R4J8"/>
<name>A0AAV7R4J8_PLEWA</name>
<gene>
    <name evidence="2" type="ORF">NDU88_012437</name>
</gene>
<dbReference type="Proteomes" id="UP001066276">
    <property type="component" value="Chromosome 6"/>
</dbReference>
<accession>A0AAV7R4J8</accession>
<dbReference type="EMBL" id="JANPWB010000010">
    <property type="protein sequence ID" value="KAJ1146156.1"/>
    <property type="molecule type" value="Genomic_DNA"/>
</dbReference>